<evidence type="ECO:0000256" key="6">
    <source>
        <dbReference type="ARBA" id="ARBA00022840"/>
    </source>
</evidence>
<dbReference type="EMBL" id="AP028919">
    <property type="protein sequence ID" value="BET00451.1"/>
    <property type="molecule type" value="Genomic_DNA"/>
</dbReference>
<keyword evidence="2" id="KW-0723">Serine/threonine-protein kinase</keyword>
<evidence type="ECO:0000256" key="7">
    <source>
        <dbReference type="SAM" id="MobiDB-lite"/>
    </source>
</evidence>
<sequence length="739" mass="84259">MNDQFEDGELKRSPMAINQEPSLDSLSLTDEDVDNLEIKPPQAYVQKKPRKTKHSSSSKKHGAASDHRKKHHHSRSHREERHHHHRDRLSGKDEFASRSREDLRSSSASSSSRRREHELRRDDRSRIHEELVEHRLLRDEREKTKQKEEIARRNREIERDLRDKLEKRRHLVKEKPAPLSKEDQERDLRRQRLMEAERVKETFRHDIQERRMRREARERSRSREKKLRAEAEAAKAAAAAAQAEMEKAGLVVVSDESQSPIPMETATAPGLEEGELKDSTPPQEPDTPQMKNKNGSAAAPSISRSTDSESDSSTSGSDESEEEEEDTDEEASDNGRASGKDSTPPLPEVDREDDQEMELAKDTLPAYLPAIQGCRSVEEFQCLNRIEEGTYGVVYRARDKRTNETVALKRLKMEKEKEGFPITSLREINTLLKAQHPNIVTVREIVVGSNMDKIFIVMDYVEHDLKSLMETMKSKKQAFLAGEVKCLMQQLLRAVAHLHDNWILHRDLKASNLLLSHKGILKVGDFGLAREYGSPLKSYTPIVVTLWYRAPELLLGGKEYSTPIDMWSVGCIFAELLMMEPLFTGKSDQDQLNKIFRTLGTPNENIWPGYSRLPAVQKITFAEFPVSTLMSKFRVRPTDACFNLLNGFLTYDPSTRLTAESALGHEYFRENPLPIDPAMFPTWPAKSEGHKIKKVCSPKPPSGGRDFKQLEDTDEGFHMGAIAERHVLAAGGPGFSLKF</sequence>
<feature type="region of interest" description="Disordered" evidence="7">
    <location>
        <begin position="1"/>
        <end position="187"/>
    </location>
</feature>
<evidence type="ECO:0000259" key="8">
    <source>
        <dbReference type="PROSITE" id="PS50011"/>
    </source>
</evidence>
<dbReference type="PANTHER" id="PTHR24056">
    <property type="entry name" value="CELL DIVISION PROTEIN KINASE"/>
    <property type="match status" value="1"/>
</dbReference>
<feature type="region of interest" description="Disordered" evidence="7">
    <location>
        <begin position="209"/>
        <end position="355"/>
    </location>
</feature>
<feature type="compositionally biased region" description="Basic and acidic residues" evidence="7">
    <location>
        <begin position="113"/>
        <end position="166"/>
    </location>
</feature>
<dbReference type="InterPro" id="IPR011009">
    <property type="entry name" value="Kinase-like_dom_sf"/>
</dbReference>
<keyword evidence="9" id="KW-0132">Cell division</keyword>
<dbReference type="PANTHER" id="PTHR24056:SF107">
    <property type="entry name" value="CYCLIN-DEPENDENT KINASE 11A-RELATED"/>
    <property type="match status" value="1"/>
</dbReference>
<proteinExistence type="inferred from homology"/>
<feature type="compositionally biased region" description="Basic and acidic residues" evidence="7">
    <location>
        <begin position="173"/>
        <end position="187"/>
    </location>
</feature>
<evidence type="ECO:0000313" key="9">
    <source>
        <dbReference type="EMBL" id="BET00451.1"/>
    </source>
</evidence>
<dbReference type="Proteomes" id="UP001307889">
    <property type="component" value="Chromosome 11"/>
</dbReference>
<evidence type="ECO:0000256" key="1">
    <source>
        <dbReference type="ARBA" id="ARBA00006485"/>
    </source>
</evidence>
<evidence type="ECO:0000313" key="10">
    <source>
        <dbReference type="Proteomes" id="UP001307889"/>
    </source>
</evidence>
<keyword evidence="3" id="KW-0808">Transferase</keyword>
<keyword evidence="6" id="KW-0067">ATP-binding</keyword>
<comment type="similarity">
    <text evidence="1">Belongs to the protein kinase superfamily. CMGC Ser/Thr protein kinase family. CDC2/CDKX subfamily.</text>
</comment>
<dbReference type="InterPro" id="IPR000719">
    <property type="entry name" value="Prot_kinase_dom"/>
</dbReference>
<reference evidence="9 10" key="1">
    <citation type="submission" date="2023-09" db="EMBL/GenBank/DDBJ databases">
        <title>Nesidiocoris tenuis whole genome shotgun sequence.</title>
        <authorList>
            <person name="Shibata T."/>
            <person name="Shimoda M."/>
            <person name="Kobayashi T."/>
            <person name="Uehara T."/>
        </authorList>
    </citation>
    <scope>NUCLEOTIDE SEQUENCE [LARGE SCALE GENOMIC DNA]</scope>
    <source>
        <strain evidence="9 10">Japan</strain>
    </source>
</reference>
<evidence type="ECO:0000256" key="2">
    <source>
        <dbReference type="ARBA" id="ARBA00022527"/>
    </source>
</evidence>
<keyword evidence="9" id="KW-0131">Cell cycle</keyword>
<dbReference type="GO" id="GO:0051301">
    <property type="term" value="P:cell division"/>
    <property type="evidence" value="ECO:0007669"/>
    <property type="project" value="UniProtKB-KW"/>
</dbReference>
<gene>
    <name evidence="9" type="ORF">NTJ_13269</name>
</gene>
<feature type="domain" description="Protein kinase" evidence="8">
    <location>
        <begin position="380"/>
        <end position="668"/>
    </location>
</feature>
<keyword evidence="4" id="KW-0547">Nucleotide-binding</keyword>
<evidence type="ECO:0000256" key="3">
    <source>
        <dbReference type="ARBA" id="ARBA00022679"/>
    </source>
</evidence>
<name>A0ABN7B7X1_9HEMI</name>
<dbReference type="Gene3D" id="3.30.200.20">
    <property type="entry name" value="Phosphorylase Kinase, domain 1"/>
    <property type="match status" value="1"/>
</dbReference>
<feature type="compositionally biased region" description="Basic and acidic residues" evidence="7">
    <location>
        <begin position="209"/>
        <end position="233"/>
    </location>
</feature>
<dbReference type="PROSITE" id="PS50011">
    <property type="entry name" value="PROTEIN_KINASE_DOM"/>
    <property type="match status" value="1"/>
</dbReference>
<dbReference type="InterPro" id="IPR050108">
    <property type="entry name" value="CDK"/>
</dbReference>
<feature type="compositionally biased region" description="Low complexity" evidence="7">
    <location>
        <begin position="234"/>
        <end position="243"/>
    </location>
</feature>
<dbReference type="SUPFAM" id="SSF56112">
    <property type="entry name" value="Protein kinase-like (PK-like)"/>
    <property type="match status" value="1"/>
</dbReference>
<feature type="compositionally biased region" description="Polar residues" evidence="7">
    <location>
        <begin position="19"/>
        <end position="28"/>
    </location>
</feature>
<dbReference type="Gene3D" id="1.10.510.10">
    <property type="entry name" value="Transferase(Phosphotransferase) domain 1"/>
    <property type="match status" value="1"/>
</dbReference>
<dbReference type="InterPro" id="IPR045267">
    <property type="entry name" value="CDK11/PITSLRE_STKc"/>
</dbReference>
<feature type="compositionally biased region" description="Basic and acidic residues" evidence="7">
    <location>
        <begin position="88"/>
        <end position="104"/>
    </location>
</feature>
<evidence type="ECO:0000256" key="4">
    <source>
        <dbReference type="ARBA" id="ARBA00022741"/>
    </source>
</evidence>
<dbReference type="SMART" id="SM00220">
    <property type="entry name" value="S_TKc"/>
    <property type="match status" value="1"/>
</dbReference>
<dbReference type="CDD" id="cd07843">
    <property type="entry name" value="STKc_CDC2L1"/>
    <property type="match status" value="1"/>
</dbReference>
<protein>
    <submittedName>
        <fullName evidence="9">Cell division cycle</fullName>
    </submittedName>
</protein>
<evidence type="ECO:0000256" key="5">
    <source>
        <dbReference type="ARBA" id="ARBA00022777"/>
    </source>
</evidence>
<dbReference type="InterPro" id="IPR008271">
    <property type="entry name" value="Ser/Thr_kinase_AS"/>
</dbReference>
<organism evidence="9 10">
    <name type="scientific">Nesidiocoris tenuis</name>
    <dbReference type="NCBI Taxonomy" id="355587"/>
    <lineage>
        <taxon>Eukaryota</taxon>
        <taxon>Metazoa</taxon>
        <taxon>Ecdysozoa</taxon>
        <taxon>Arthropoda</taxon>
        <taxon>Hexapoda</taxon>
        <taxon>Insecta</taxon>
        <taxon>Pterygota</taxon>
        <taxon>Neoptera</taxon>
        <taxon>Paraneoptera</taxon>
        <taxon>Hemiptera</taxon>
        <taxon>Heteroptera</taxon>
        <taxon>Panheteroptera</taxon>
        <taxon>Cimicomorpha</taxon>
        <taxon>Miridae</taxon>
        <taxon>Dicyphina</taxon>
        <taxon>Nesidiocoris</taxon>
    </lineage>
</organism>
<feature type="compositionally biased region" description="Basic residues" evidence="7">
    <location>
        <begin position="47"/>
        <end position="87"/>
    </location>
</feature>
<feature type="compositionally biased region" description="Acidic residues" evidence="7">
    <location>
        <begin position="318"/>
        <end position="332"/>
    </location>
</feature>
<dbReference type="PROSITE" id="PS00108">
    <property type="entry name" value="PROTEIN_KINASE_ST"/>
    <property type="match status" value="1"/>
</dbReference>
<dbReference type="Pfam" id="PF00069">
    <property type="entry name" value="Pkinase"/>
    <property type="match status" value="1"/>
</dbReference>
<keyword evidence="10" id="KW-1185">Reference proteome</keyword>
<accession>A0ABN7B7X1</accession>
<keyword evidence="5" id="KW-0418">Kinase</keyword>